<dbReference type="AlphaFoldDB" id="A0A9P4M814"/>
<organism evidence="2 3">
    <name type="scientific">Rhizodiscina lignyota</name>
    <dbReference type="NCBI Taxonomy" id="1504668"/>
    <lineage>
        <taxon>Eukaryota</taxon>
        <taxon>Fungi</taxon>
        <taxon>Dikarya</taxon>
        <taxon>Ascomycota</taxon>
        <taxon>Pezizomycotina</taxon>
        <taxon>Dothideomycetes</taxon>
        <taxon>Pleosporomycetidae</taxon>
        <taxon>Aulographales</taxon>
        <taxon>Rhizodiscinaceae</taxon>
        <taxon>Rhizodiscina</taxon>
    </lineage>
</organism>
<accession>A0A9P4M814</accession>
<feature type="region of interest" description="Disordered" evidence="1">
    <location>
        <begin position="142"/>
        <end position="189"/>
    </location>
</feature>
<name>A0A9P4M814_9PEZI</name>
<comment type="caution">
    <text evidence="2">The sequence shown here is derived from an EMBL/GenBank/DDBJ whole genome shotgun (WGS) entry which is preliminary data.</text>
</comment>
<gene>
    <name evidence="2" type="ORF">NA57DRAFT_72688</name>
</gene>
<dbReference type="EMBL" id="ML978123">
    <property type="protein sequence ID" value="KAF2101246.1"/>
    <property type="molecule type" value="Genomic_DNA"/>
</dbReference>
<sequence>MPIPGDDEFRVSTSYANQATAAVIYHILVTLLQDDELMKVIPPSEIAVITGYRGQVSLFSKVLQAIADHHPGLRCRAYLVSYRPLTSTLAMHNGIIPAKMDNFQPVAEIDPSEVVTDDTIVAVAEDSIGRIVETNAVALLADKKKKKSPKSPKSQSMVILGDPDEEEEEDWGPGYEEKEDEAENNPGFE</sequence>
<evidence type="ECO:0000313" key="2">
    <source>
        <dbReference type="EMBL" id="KAF2101246.1"/>
    </source>
</evidence>
<feature type="compositionally biased region" description="Acidic residues" evidence="1">
    <location>
        <begin position="162"/>
        <end position="183"/>
    </location>
</feature>
<dbReference type="InterPro" id="IPR027417">
    <property type="entry name" value="P-loop_NTPase"/>
</dbReference>
<dbReference type="Gene3D" id="3.40.50.300">
    <property type="entry name" value="P-loop containing nucleotide triphosphate hydrolases"/>
    <property type="match status" value="1"/>
</dbReference>
<protein>
    <submittedName>
        <fullName evidence="2">Uncharacterized protein</fullName>
    </submittedName>
</protein>
<dbReference type="Proteomes" id="UP000799772">
    <property type="component" value="Unassembled WGS sequence"/>
</dbReference>
<evidence type="ECO:0000256" key="1">
    <source>
        <dbReference type="SAM" id="MobiDB-lite"/>
    </source>
</evidence>
<proteinExistence type="predicted"/>
<evidence type="ECO:0000313" key="3">
    <source>
        <dbReference type="Proteomes" id="UP000799772"/>
    </source>
</evidence>
<keyword evidence="3" id="KW-1185">Reference proteome</keyword>
<reference evidence="2" key="1">
    <citation type="journal article" date="2020" name="Stud. Mycol.">
        <title>101 Dothideomycetes genomes: a test case for predicting lifestyles and emergence of pathogens.</title>
        <authorList>
            <person name="Haridas S."/>
            <person name="Albert R."/>
            <person name="Binder M."/>
            <person name="Bloem J."/>
            <person name="Labutti K."/>
            <person name="Salamov A."/>
            <person name="Andreopoulos B."/>
            <person name="Baker S."/>
            <person name="Barry K."/>
            <person name="Bills G."/>
            <person name="Bluhm B."/>
            <person name="Cannon C."/>
            <person name="Castanera R."/>
            <person name="Culley D."/>
            <person name="Daum C."/>
            <person name="Ezra D."/>
            <person name="Gonzalez J."/>
            <person name="Henrissat B."/>
            <person name="Kuo A."/>
            <person name="Liang C."/>
            <person name="Lipzen A."/>
            <person name="Lutzoni F."/>
            <person name="Magnuson J."/>
            <person name="Mondo S."/>
            <person name="Nolan M."/>
            <person name="Ohm R."/>
            <person name="Pangilinan J."/>
            <person name="Park H.-J."/>
            <person name="Ramirez L."/>
            <person name="Alfaro M."/>
            <person name="Sun H."/>
            <person name="Tritt A."/>
            <person name="Yoshinaga Y."/>
            <person name="Zwiers L.-H."/>
            <person name="Turgeon B."/>
            <person name="Goodwin S."/>
            <person name="Spatafora J."/>
            <person name="Crous P."/>
            <person name="Grigoriev I."/>
        </authorList>
    </citation>
    <scope>NUCLEOTIDE SEQUENCE</scope>
    <source>
        <strain evidence="2">CBS 133067</strain>
    </source>
</reference>